<feature type="transmembrane region" description="Helical" evidence="1">
    <location>
        <begin position="48"/>
        <end position="67"/>
    </location>
</feature>
<sequence length="152" mass="17689">MEKNNQKRKLVYYLEAFFFLLCSVLTLYELGRDFLSKVEWIKLLKDSVWLVLAVIVTVGSFWRAKDVGTSEDDDKRDRYLTMKVDQQVYRITKVLLFMIGFGLFASGMILSKSVGYNEQVVVIIIISAVLVGLWNLLLLIEFILGLYNYLRK</sequence>
<evidence type="ECO:0000256" key="1">
    <source>
        <dbReference type="SAM" id="Phobius"/>
    </source>
</evidence>
<dbReference type="EMBL" id="QOCU01000007">
    <property type="protein sequence ID" value="RHW50312.1"/>
    <property type="molecule type" value="Genomic_DNA"/>
</dbReference>
<proteinExistence type="predicted"/>
<dbReference type="RefSeq" id="WP_118895843.1">
    <property type="nucleotide sequence ID" value="NZ_QOCT01000002.1"/>
</dbReference>
<feature type="transmembrane region" description="Helical" evidence="1">
    <location>
        <begin position="122"/>
        <end position="150"/>
    </location>
</feature>
<reference evidence="2 3" key="1">
    <citation type="submission" date="2018-07" db="EMBL/GenBank/DDBJ databases">
        <title>Genome sequences of six Lactobacillus spp. isolated from bumble bee guts.</title>
        <authorList>
            <person name="Motta E.V.S."/>
            <person name="Moran N.A."/>
        </authorList>
    </citation>
    <scope>NUCLEOTIDE SEQUENCE [LARGE SCALE GENOMIC DNA]</scope>
    <source>
        <strain evidence="2 3">BI-4G</strain>
    </source>
</reference>
<comment type="caution">
    <text evidence="2">The sequence shown here is derived from an EMBL/GenBank/DDBJ whole genome shotgun (WGS) entry which is preliminary data.</text>
</comment>
<name>A0ABX9LTP0_9LACO</name>
<keyword evidence="3" id="KW-1185">Reference proteome</keyword>
<keyword evidence="1" id="KW-0472">Membrane</keyword>
<evidence type="ECO:0000313" key="2">
    <source>
        <dbReference type="EMBL" id="RHW50312.1"/>
    </source>
</evidence>
<keyword evidence="1" id="KW-0812">Transmembrane</keyword>
<evidence type="ECO:0008006" key="4">
    <source>
        <dbReference type="Google" id="ProtNLM"/>
    </source>
</evidence>
<evidence type="ECO:0000313" key="3">
    <source>
        <dbReference type="Proteomes" id="UP000283380"/>
    </source>
</evidence>
<feature type="transmembrane region" description="Helical" evidence="1">
    <location>
        <begin position="12"/>
        <end position="28"/>
    </location>
</feature>
<feature type="transmembrane region" description="Helical" evidence="1">
    <location>
        <begin position="88"/>
        <end position="110"/>
    </location>
</feature>
<keyword evidence="1" id="KW-1133">Transmembrane helix</keyword>
<protein>
    <recommendedName>
        <fullName evidence="4">Transporter</fullName>
    </recommendedName>
</protein>
<dbReference type="Proteomes" id="UP000283380">
    <property type="component" value="Unassembled WGS sequence"/>
</dbReference>
<accession>A0ABX9LTP0</accession>
<gene>
    <name evidence="2" type="ORF">DS834_06590</name>
</gene>
<organism evidence="2 3">
    <name type="scientific">Lactobacillus bombicola</name>
    <dbReference type="NCBI Taxonomy" id="1505723"/>
    <lineage>
        <taxon>Bacteria</taxon>
        <taxon>Bacillati</taxon>
        <taxon>Bacillota</taxon>
        <taxon>Bacilli</taxon>
        <taxon>Lactobacillales</taxon>
        <taxon>Lactobacillaceae</taxon>
        <taxon>Lactobacillus</taxon>
    </lineage>
</organism>